<gene>
    <name evidence="1" type="ORF">KDL01_12985</name>
</gene>
<keyword evidence="2" id="KW-1185">Reference proteome</keyword>
<dbReference type="SMART" id="SM00671">
    <property type="entry name" value="SEL1"/>
    <property type="match status" value="2"/>
</dbReference>
<dbReference type="SUPFAM" id="SSF81901">
    <property type="entry name" value="HCP-like"/>
    <property type="match status" value="1"/>
</dbReference>
<name>A0A941EPJ8_9ACTN</name>
<dbReference type="RefSeq" id="WP_212528704.1">
    <property type="nucleotide sequence ID" value="NZ_JAGSOG010000050.1"/>
</dbReference>
<organism evidence="1 2">
    <name type="scientific">Actinospica durhamensis</name>
    <dbReference type="NCBI Taxonomy" id="1508375"/>
    <lineage>
        <taxon>Bacteria</taxon>
        <taxon>Bacillati</taxon>
        <taxon>Actinomycetota</taxon>
        <taxon>Actinomycetes</taxon>
        <taxon>Catenulisporales</taxon>
        <taxon>Actinospicaceae</taxon>
        <taxon>Actinospica</taxon>
    </lineage>
</organism>
<dbReference type="AlphaFoldDB" id="A0A941EPJ8"/>
<protein>
    <submittedName>
        <fullName evidence="1">Sel1 repeat family protein</fullName>
    </submittedName>
</protein>
<dbReference type="InterPro" id="IPR011990">
    <property type="entry name" value="TPR-like_helical_dom_sf"/>
</dbReference>
<sequence>MTSGTPDARSAQIQEFLVAGQDAAEAGSWVAAGSAWIEAAKLGSLDGANAVSRVAAPHIRSLADTGDIDAQALIAGILMDYYAADALPTAIGYAKAAAKAGHPAGLRTYGFMVQNGMGQKANEARAIELYQAAAEKGDGYAAFNLGVLARSAQVKFTTHDECIRLLTQAADSGIVPAGARLADELAAVDRDEEALTWLVWAAERGHDGAMNAAGSWYRDCIGTPVDNVQALRWLLPLTAKPNMDAVHAIHQLGELMTDEQIREAGRLSGHPVEAETTVATLTRNRDRKGS</sequence>
<evidence type="ECO:0000313" key="1">
    <source>
        <dbReference type="EMBL" id="MBR7834183.1"/>
    </source>
</evidence>
<dbReference type="EMBL" id="JAGSOG010000050">
    <property type="protein sequence ID" value="MBR7834183.1"/>
    <property type="molecule type" value="Genomic_DNA"/>
</dbReference>
<dbReference type="InterPro" id="IPR050767">
    <property type="entry name" value="Sel1_AlgK"/>
</dbReference>
<proteinExistence type="predicted"/>
<reference evidence="1" key="1">
    <citation type="submission" date="2021-04" db="EMBL/GenBank/DDBJ databases">
        <title>Genome based classification of Actinospica acidithermotolerans sp. nov., an actinobacterium isolated from an Indonesian hot spring.</title>
        <authorList>
            <person name="Kusuma A.B."/>
            <person name="Putra K.E."/>
            <person name="Nafisah S."/>
            <person name="Loh J."/>
            <person name="Nouioui I."/>
            <person name="Goodfellow M."/>
        </authorList>
    </citation>
    <scope>NUCLEOTIDE SEQUENCE</scope>
    <source>
        <strain evidence="1">CSCA 57</strain>
    </source>
</reference>
<dbReference type="InterPro" id="IPR006597">
    <property type="entry name" value="Sel1-like"/>
</dbReference>
<dbReference type="Proteomes" id="UP000675781">
    <property type="component" value="Unassembled WGS sequence"/>
</dbReference>
<dbReference type="PANTHER" id="PTHR11102">
    <property type="entry name" value="SEL-1-LIKE PROTEIN"/>
    <property type="match status" value="1"/>
</dbReference>
<accession>A0A941EPJ8</accession>
<evidence type="ECO:0000313" key="2">
    <source>
        <dbReference type="Proteomes" id="UP000675781"/>
    </source>
</evidence>
<dbReference type="PANTHER" id="PTHR11102:SF160">
    <property type="entry name" value="ERAD-ASSOCIATED E3 UBIQUITIN-PROTEIN LIGASE COMPONENT HRD3"/>
    <property type="match status" value="1"/>
</dbReference>
<dbReference type="Gene3D" id="1.25.40.10">
    <property type="entry name" value="Tetratricopeptide repeat domain"/>
    <property type="match status" value="1"/>
</dbReference>
<comment type="caution">
    <text evidence="1">The sequence shown here is derived from an EMBL/GenBank/DDBJ whole genome shotgun (WGS) entry which is preliminary data.</text>
</comment>